<evidence type="ECO:0000313" key="2">
    <source>
        <dbReference type="EMBL" id="KAL0454136.1"/>
    </source>
</evidence>
<dbReference type="EMBL" id="JACGWN010000003">
    <property type="protein sequence ID" value="KAL0454136.1"/>
    <property type="molecule type" value="Genomic_DNA"/>
</dbReference>
<comment type="caution">
    <text evidence="2">The sequence shown here is derived from an EMBL/GenBank/DDBJ whole genome shotgun (WGS) entry which is preliminary data.</text>
</comment>
<dbReference type="SUPFAM" id="SSF54928">
    <property type="entry name" value="RNA-binding domain, RBD"/>
    <property type="match status" value="1"/>
</dbReference>
<name>A0AAW2XPI2_9LAMI</name>
<sequence>MSESNTGSPGDATPGKEEGFGEVFMFSVKYLFPPLCSRQELINVLDGFCLVENEKANESSSREGAHEEHRTSAYDFLYLPIDFRTKKSRGFAFVNFTDASTVWKFFDAFHLKNWDSVDRKKWTKKIEVVCAKIQGKEALVKHFSDSMFECETDEFLPVGFNPPRDGSGEPVKLRTIGNRRVPVPSPCSH</sequence>
<protein>
    <submittedName>
        <fullName evidence="2">Protein terminal ear1</fullName>
    </submittedName>
</protein>
<dbReference type="GO" id="GO:0003676">
    <property type="term" value="F:nucleic acid binding"/>
    <property type="evidence" value="ECO:0007669"/>
    <property type="project" value="InterPro"/>
</dbReference>
<accession>A0AAW2XPI2</accession>
<organism evidence="2">
    <name type="scientific">Sesamum latifolium</name>
    <dbReference type="NCBI Taxonomy" id="2727402"/>
    <lineage>
        <taxon>Eukaryota</taxon>
        <taxon>Viridiplantae</taxon>
        <taxon>Streptophyta</taxon>
        <taxon>Embryophyta</taxon>
        <taxon>Tracheophyta</taxon>
        <taxon>Spermatophyta</taxon>
        <taxon>Magnoliopsida</taxon>
        <taxon>eudicotyledons</taxon>
        <taxon>Gunneridae</taxon>
        <taxon>Pentapetalae</taxon>
        <taxon>asterids</taxon>
        <taxon>lamiids</taxon>
        <taxon>Lamiales</taxon>
        <taxon>Pedaliaceae</taxon>
        <taxon>Sesamum</taxon>
    </lineage>
</organism>
<dbReference type="Pfam" id="PF04059">
    <property type="entry name" value="RRM_2"/>
    <property type="match status" value="1"/>
</dbReference>
<reference evidence="2" key="2">
    <citation type="journal article" date="2024" name="Plant">
        <title>Genomic evolution and insights into agronomic trait innovations of Sesamum species.</title>
        <authorList>
            <person name="Miao H."/>
            <person name="Wang L."/>
            <person name="Qu L."/>
            <person name="Liu H."/>
            <person name="Sun Y."/>
            <person name="Le M."/>
            <person name="Wang Q."/>
            <person name="Wei S."/>
            <person name="Zheng Y."/>
            <person name="Lin W."/>
            <person name="Duan Y."/>
            <person name="Cao H."/>
            <person name="Xiong S."/>
            <person name="Wang X."/>
            <person name="Wei L."/>
            <person name="Li C."/>
            <person name="Ma Q."/>
            <person name="Ju M."/>
            <person name="Zhao R."/>
            <person name="Li G."/>
            <person name="Mu C."/>
            <person name="Tian Q."/>
            <person name="Mei H."/>
            <person name="Zhang T."/>
            <person name="Gao T."/>
            <person name="Zhang H."/>
        </authorList>
    </citation>
    <scope>NUCLEOTIDE SEQUENCE</scope>
    <source>
        <strain evidence="2">KEN1</strain>
    </source>
</reference>
<dbReference type="InterPro" id="IPR035979">
    <property type="entry name" value="RBD_domain_sf"/>
</dbReference>
<dbReference type="InterPro" id="IPR007201">
    <property type="entry name" value="Mei2-like_Rrm_C"/>
</dbReference>
<feature type="domain" description="Mei2-like C-terminal RNA recognition motif" evidence="1">
    <location>
        <begin position="67"/>
        <end position="143"/>
    </location>
</feature>
<evidence type="ECO:0000259" key="1">
    <source>
        <dbReference type="Pfam" id="PF04059"/>
    </source>
</evidence>
<reference evidence="2" key="1">
    <citation type="submission" date="2020-06" db="EMBL/GenBank/DDBJ databases">
        <authorList>
            <person name="Li T."/>
            <person name="Hu X."/>
            <person name="Zhang T."/>
            <person name="Song X."/>
            <person name="Zhang H."/>
            <person name="Dai N."/>
            <person name="Sheng W."/>
            <person name="Hou X."/>
            <person name="Wei L."/>
        </authorList>
    </citation>
    <scope>NUCLEOTIDE SEQUENCE</scope>
    <source>
        <strain evidence="2">KEN1</strain>
        <tissue evidence="2">Leaf</tissue>
    </source>
</reference>
<dbReference type="AlphaFoldDB" id="A0AAW2XPI2"/>
<proteinExistence type="predicted"/>
<gene>
    <name evidence="2" type="ORF">Slati_0752800</name>
</gene>